<evidence type="ECO:0000256" key="7">
    <source>
        <dbReference type="ARBA" id="ARBA00023136"/>
    </source>
</evidence>
<evidence type="ECO:0000256" key="3">
    <source>
        <dbReference type="ARBA" id="ARBA00007971"/>
    </source>
</evidence>
<organism evidence="13 14">
    <name type="scientific">Geomicrobium halophilum</name>
    <dbReference type="NCBI Taxonomy" id="549000"/>
    <lineage>
        <taxon>Bacteria</taxon>
        <taxon>Bacillati</taxon>
        <taxon>Bacillota</taxon>
        <taxon>Bacilli</taxon>
        <taxon>Bacillales</taxon>
        <taxon>Geomicrobium</taxon>
    </lineage>
</organism>
<dbReference type="InterPro" id="IPR013556">
    <property type="entry name" value="Flag_M-ring_C"/>
</dbReference>
<dbReference type="EMBL" id="JACHHJ010000001">
    <property type="protein sequence ID" value="MBB6449301.1"/>
    <property type="molecule type" value="Genomic_DNA"/>
</dbReference>
<comment type="similarity">
    <text evidence="3 9">Belongs to the FliF family.</text>
</comment>
<evidence type="ECO:0000256" key="9">
    <source>
        <dbReference type="PIRNR" id="PIRNR004862"/>
    </source>
</evidence>
<accession>A0A841PSM4</accession>
<keyword evidence="14" id="KW-1185">Reference proteome</keyword>
<dbReference type="GO" id="GO:0003774">
    <property type="term" value="F:cytoskeletal motor activity"/>
    <property type="evidence" value="ECO:0007669"/>
    <property type="project" value="InterPro"/>
</dbReference>
<evidence type="ECO:0000256" key="8">
    <source>
        <dbReference type="ARBA" id="ARBA00023143"/>
    </source>
</evidence>
<evidence type="ECO:0000256" key="4">
    <source>
        <dbReference type="ARBA" id="ARBA00022475"/>
    </source>
</evidence>
<comment type="caution">
    <text evidence="13">The sequence shown here is derived from an EMBL/GenBank/DDBJ whole genome shotgun (WGS) entry which is preliminary data.</text>
</comment>
<evidence type="ECO:0000256" key="10">
    <source>
        <dbReference type="SAM" id="Phobius"/>
    </source>
</evidence>
<evidence type="ECO:0000256" key="6">
    <source>
        <dbReference type="ARBA" id="ARBA00022989"/>
    </source>
</evidence>
<dbReference type="AlphaFoldDB" id="A0A841PSM4"/>
<dbReference type="InterPro" id="IPR045851">
    <property type="entry name" value="AMP-bd_C_sf"/>
</dbReference>
<keyword evidence="7 10" id="KW-0472">Membrane</keyword>
<evidence type="ECO:0000256" key="5">
    <source>
        <dbReference type="ARBA" id="ARBA00022692"/>
    </source>
</evidence>
<feature type="domain" description="Flagellar M-ring C-terminal" evidence="12">
    <location>
        <begin position="261"/>
        <end position="403"/>
    </location>
</feature>
<dbReference type="GO" id="GO:0071973">
    <property type="term" value="P:bacterial-type flagellum-dependent cell motility"/>
    <property type="evidence" value="ECO:0007669"/>
    <property type="project" value="InterPro"/>
</dbReference>
<comment type="function">
    <text evidence="9">The M ring may be actively involved in energy transduction.</text>
</comment>
<dbReference type="PANTHER" id="PTHR30046:SF0">
    <property type="entry name" value="FLAGELLAR M-RING PROTEIN"/>
    <property type="match status" value="1"/>
</dbReference>
<keyword evidence="13" id="KW-0969">Cilium</keyword>
<feature type="domain" description="Flagellar M-ring N-terminal" evidence="11">
    <location>
        <begin position="46"/>
        <end position="219"/>
    </location>
</feature>
<feature type="transmembrane region" description="Helical" evidence="10">
    <location>
        <begin position="446"/>
        <end position="467"/>
    </location>
</feature>
<evidence type="ECO:0000259" key="12">
    <source>
        <dbReference type="Pfam" id="PF08345"/>
    </source>
</evidence>
<dbReference type="InterPro" id="IPR006182">
    <property type="entry name" value="FliF_N_dom"/>
</dbReference>
<gene>
    <name evidence="13" type="ORF">HNR44_001250</name>
</gene>
<feature type="transmembrane region" description="Helical" evidence="10">
    <location>
        <begin position="25"/>
        <end position="44"/>
    </location>
</feature>
<evidence type="ECO:0000256" key="1">
    <source>
        <dbReference type="ARBA" id="ARBA00004117"/>
    </source>
</evidence>
<dbReference type="RefSeq" id="WP_184403197.1">
    <property type="nucleotide sequence ID" value="NZ_JACHHJ010000001.1"/>
</dbReference>
<dbReference type="NCBIfam" id="TIGR00206">
    <property type="entry name" value="fliF"/>
    <property type="match status" value="1"/>
</dbReference>
<keyword evidence="5 10" id="KW-0812">Transmembrane</keyword>
<keyword evidence="13" id="KW-0282">Flagellum</keyword>
<sequence>MNEKIHIYKDRVRQFWSAKSKKQQYFLLGALLLPIVLILLLLFFNTRMNYAPLYNDLSVEETGSIKENLDNRGVPSEVTDGGTTILVPQESVDQLKVELAAEGIPRSGSIGYEDFQDQLGFGMTDNEFSLMEKATLETELSNLMETMDGVSQADVMITLPEETVWVSDDQEESNASIVLTLSTGYQMEQANVQALYHLASRSIPDLPIDNITLTDNQANQYHYENKDAVDGAMQAYDQHREIRRNIENDIQEQLQQMLGIMMGQDKVMVTVTSDIDFTQETREEELVEPVDEENMEGIEVSAESITETYEGEEIPEEGVAGTGDNDVANYPGVGAAGDGDYERMEERVNNEVNRIHRHIQESPYKLRDLGIQVAVEPPDHEDILSLPAETIDDIESILETVVSTSIDETYLEEMDDGDVADKIFVSAQPFIGNQFEEEPETTGLPLWVYVLSAIVGIAAIVAAVLLLRRHFYEDEEQEFEEENLSVEDIPDNNHSMEGEQLKRLEILAKEKPEEFSKLLRTWLSED</sequence>
<dbReference type="PANTHER" id="PTHR30046">
    <property type="entry name" value="FLAGELLAR M-RING PROTEIN"/>
    <property type="match status" value="1"/>
</dbReference>
<keyword evidence="13" id="KW-0966">Cell projection</keyword>
<comment type="subcellular location">
    <subcellularLocation>
        <location evidence="1 9">Bacterial flagellum basal body</location>
    </subcellularLocation>
    <subcellularLocation>
        <location evidence="2">Cell membrane</location>
        <topology evidence="2">Multi-pass membrane protein</topology>
    </subcellularLocation>
</comment>
<dbReference type="Pfam" id="PF08345">
    <property type="entry name" value="YscJ_FliF_C"/>
    <property type="match status" value="1"/>
</dbReference>
<dbReference type="GO" id="GO:0005886">
    <property type="term" value="C:plasma membrane"/>
    <property type="evidence" value="ECO:0007669"/>
    <property type="project" value="UniProtKB-SubCell"/>
</dbReference>
<keyword evidence="4" id="KW-1003">Cell membrane</keyword>
<dbReference type="InterPro" id="IPR000067">
    <property type="entry name" value="FlgMring_FliF"/>
</dbReference>
<reference evidence="13 14" key="1">
    <citation type="submission" date="2020-08" db="EMBL/GenBank/DDBJ databases">
        <title>Genomic Encyclopedia of Type Strains, Phase IV (KMG-IV): sequencing the most valuable type-strain genomes for metagenomic binning, comparative biology and taxonomic classification.</title>
        <authorList>
            <person name="Goeker M."/>
        </authorList>
    </citation>
    <scope>NUCLEOTIDE SEQUENCE [LARGE SCALE GENOMIC DNA]</scope>
    <source>
        <strain evidence="13 14">DSM 21769</strain>
    </source>
</reference>
<keyword evidence="6 10" id="KW-1133">Transmembrane helix</keyword>
<dbReference type="InterPro" id="IPR043427">
    <property type="entry name" value="YscJ/FliF"/>
</dbReference>
<proteinExistence type="inferred from homology"/>
<dbReference type="Proteomes" id="UP000568839">
    <property type="component" value="Unassembled WGS sequence"/>
</dbReference>
<evidence type="ECO:0000259" key="11">
    <source>
        <dbReference type="Pfam" id="PF01514"/>
    </source>
</evidence>
<dbReference type="GO" id="GO:0009431">
    <property type="term" value="C:bacterial-type flagellum basal body, MS ring"/>
    <property type="evidence" value="ECO:0007669"/>
    <property type="project" value="InterPro"/>
</dbReference>
<dbReference type="PIRSF" id="PIRSF004862">
    <property type="entry name" value="FliF"/>
    <property type="match status" value="1"/>
</dbReference>
<dbReference type="PRINTS" id="PR01009">
    <property type="entry name" value="FLGMRINGFLIF"/>
</dbReference>
<evidence type="ECO:0000256" key="2">
    <source>
        <dbReference type="ARBA" id="ARBA00004651"/>
    </source>
</evidence>
<dbReference type="Gene3D" id="3.30.300.30">
    <property type="match status" value="1"/>
</dbReference>
<evidence type="ECO:0000313" key="14">
    <source>
        <dbReference type="Proteomes" id="UP000568839"/>
    </source>
</evidence>
<evidence type="ECO:0000313" key="13">
    <source>
        <dbReference type="EMBL" id="MBB6449301.1"/>
    </source>
</evidence>
<dbReference type="Pfam" id="PF01514">
    <property type="entry name" value="YscJ_FliF"/>
    <property type="match status" value="1"/>
</dbReference>
<protein>
    <recommendedName>
        <fullName evidence="9">Flagellar M-ring protein</fullName>
    </recommendedName>
</protein>
<name>A0A841PSM4_9BACL</name>
<keyword evidence="8 9" id="KW-0975">Bacterial flagellum</keyword>